<dbReference type="GO" id="GO:0044283">
    <property type="term" value="P:small molecule biosynthetic process"/>
    <property type="evidence" value="ECO:0007669"/>
    <property type="project" value="UniProtKB-ARBA"/>
</dbReference>
<dbReference type="InterPro" id="IPR023603">
    <property type="entry name" value="Low_specificity_L-TA-like"/>
</dbReference>
<dbReference type="InterPro" id="IPR015421">
    <property type="entry name" value="PyrdxlP-dep_Trfase_major"/>
</dbReference>
<evidence type="ECO:0000256" key="4">
    <source>
        <dbReference type="ARBA" id="ARBA00023239"/>
    </source>
</evidence>
<evidence type="ECO:0000313" key="8">
    <source>
        <dbReference type="Proteomes" id="UP000612893"/>
    </source>
</evidence>
<dbReference type="InterPro" id="IPR001597">
    <property type="entry name" value="ArAA_b-elim_lyase/Thr_aldolase"/>
</dbReference>
<feature type="domain" description="Aromatic amino acid beta-eliminating lyase/threonine aldolase" evidence="6">
    <location>
        <begin position="5"/>
        <end position="288"/>
    </location>
</feature>
<dbReference type="EMBL" id="JAEKNR010000157">
    <property type="protein sequence ID" value="MBJ7599565.1"/>
    <property type="molecule type" value="Genomic_DNA"/>
</dbReference>
<dbReference type="InterPro" id="IPR015424">
    <property type="entry name" value="PyrdxlP-dep_Trfase"/>
</dbReference>
<keyword evidence="7" id="KW-0032">Aminotransferase</keyword>
<evidence type="ECO:0000256" key="2">
    <source>
        <dbReference type="ARBA" id="ARBA00006966"/>
    </source>
</evidence>
<dbReference type="GO" id="GO:0008483">
    <property type="term" value="F:transaminase activity"/>
    <property type="evidence" value="ECO:0007669"/>
    <property type="project" value="UniProtKB-KW"/>
</dbReference>
<evidence type="ECO:0000256" key="3">
    <source>
        <dbReference type="ARBA" id="ARBA00022898"/>
    </source>
</evidence>
<dbReference type="Gene3D" id="3.90.1150.10">
    <property type="entry name" value="Aspartate Aminotransferase, domain 1"/>
    <property type="match status" value="1"/>
</dbReference>
<dbReference type="GO" id="GO:0016829">
    <property type="term" value="F:lyase activity"/>
    <property type="evidence" value="ECO:0007669"/>
    <property type="project" value="UniProtKB-KW"/>
</dbReference>
<evidence type="ECO:0000256" key="5">
    <source>
        <dbReference type="PIRSR" id="PIRSR017617-1"/>
    </source>
</evidence>
<accession>A0A934KCB1</accession>
<feature type="modified residue" description="N6-(pyridoxal phosphate)lysine" evidence="5">
    <location>
        <position position="202"/>
    </location>
</feature>
<evidence type="ECO:0000259" key="6">
    <source>
        <dbReference type="Pfam" id="PF01212"/>
    </source>
</evidence>
<dbReference type="NCBIfam" id="NF041359">
    <property type="entry name" value="GntG_guanitoxin"/>
    <property type="match status" value="1"/>
</dbReference>
<keyword evidence="7" id="KW-0808">Transferase</keyword>
<dbReference type="AlphaFoldDB" id="A0A934KCB1"/>
<comment type="similarity">
    <text evidence="2">Belongs to the threonine aldolase family.</text>
</comment>
<keyword evidence="4" id="KW-0456">Lyase</keyword>
<evidence type="ECO:0000313" key="7">
    <source>
        <dbReference type="EMBL" id="MBJ7599565.1"/>
    </source>
</evidence>
<dbReference type="Pfam" id="PF01212">
    <property type="entry name" value="Beta_elim_lyase"/>
    <property type="match status" value="1"/>
</dbReference>
<proteinExistence type="inferred from homology"/>
<protein>
    <submittedName>
        <fullName evidence="7">Aminotransferase class I/II-fold pyridoxal phosphate-dependent enzyme</fullName>
    </submittedName>
</protein>
<keyword evidence="8" id="KW-1185">Reference proteome</keyword>
<dbReference type="CDD" id="cd06502">
    <property type="entry name" value="TA_like"/>
    <property type="match status" value="1"/>
</dbReference>
<name>A0A934KCB1_9BACT</name>
<dbReference type="RefSeq" id="WP_338203104.1">
    <property type="nucleotide sequence ID" value="NZ_JAEKNR010000157.1"/>
</dbReference>
<gene>
    <name evidence="7" type="ORF">JF922_15990</name>
</gene>
<comment type="cofactor">
    <cofactor evidence="1">
        <name>pyridoxal 5'-phosphate</name>
        <dbReference type="ChEBI" id="CHEBI:597326"/>
    </cofactor>
</comment>
<comment type="caution">
    <text evidence="7">The sequence shown here is derived from an EMBL/GenBank/DDBJ whole genome shotgun (WGS) entry which is preliminary data.</text>
</comment>
<dbReference type="PANTHER" id="PTHR48097">
    <property type="entry name" value="L-THREONINE ALDOLASE-RELATED"/>
    <property type="match status" value="1"/>
</dbReference>
<dbReference type="FunFam" id="3.40.640.10:FF:000030">
    <property type="entry name" value="Low-specificity L-threonine aldolase"/>
    <property type="match status" value="1"/>
</dbReference>
<dbReference type="Proteomes" id="UP000612893">
    <property type="component" value="Unassembled WGS sequence"/>
</dbReference>
<evidence type="ECO:0000256" key="1">
    <source>
        <dbReference type="ARBA" id="ARBA00001933"/>
    </source>
</evidence>
<keyword evidence="3" id="KW-0663">Pyridoxal phosphate</keyword>
<organism evidence="7 8">
    <name type="scientific">Candidatus Nephthysia bennettiae</name>
    <dbReference type="NCBI Taxonomy" id="3127016"/>
    <lineage>
        <taxon>Bacteria</taxon>
        <taxon>Bacillati</taxon>
        <taxon>Candidatus Dormiibacterota</taxon>
        <taxon>Candidatus Dormibacteria</taxon>
        <taxon>Candidatus Dormibacterales</taxon>
        <taxon>Candidatus Dormibacteraceae</taxon>
        <taxon>Candidatus Nephthysia</taxon>
    </lineage>
</organism>
<dbReference type="PIRSF" id="PIRSF017617">
    <property type="entry name" value="Thr_aldolase"/>
    <property type="match status" value="1"/>
</dbReference>
<reference evidence="7" key="1">
    <citation type="submission" date="2020-10" db="EMBL/GenBank/DDBJ databases">
        <title>Ca. Dormibacterota MAGs.</title>
        <authorList>
            <person name="Montgomery K."/>
        </authorList>
    </citation>
    <scope>NUCLEOTIDE SEQUENCE [LARGE SCALE GENOMIC DNA]</scope>
    <source>
        <strain evidence="7">SC8812_S17_10</strain>
    </source>
</reference>
<dbReference type="SUPFAM" id="SSF53383">
    <property type="entry name" value="PLP-dependent transferases"/>
    <property type="match status" value="1"/>
</dbReference>
<dbReference type="FunFam" id="3.90.1150.10:FF:000041">
    <property type="entry name" value="Low-specificity L-threonine aldolase"/>
    <property type="match status" value="1"/>
</dbReference>
<dbReference type="InterPro" id="IPR015422">
    <property type="entry name" value="PyrdxlP-dep_Trfase_small"/>
</dbReference>
<dbReference type="Gene3D" id="3.40.640.10">
    <property type="entry name" value="Type I PLP-dependent aspartate aminotransferase-like (Major domain)"/>
    <property type="match status" value="1"/>
</dbReference>
<dbReference type="PANTHER" id="PTHR48097:SF9">
    <property type="entry name" value="L-THREONINE ALDOLASE"/>
    <property type="match status" value="1"/>
</dbReference>
<sequence length="347" mass="36596">MTFVDLRSDTLTMPTEGMRRAMSEAELGDDVFGEDPTVNRLQRRAAELMGKEDALFVASGTMGNLLGVVSLARSGEEVITDAHSHLFLAEGAGASALGGIQLRQVQTETGVMSADQVRTAIRPRDDVHEPLTAAVCVENTHNRHGGVVWPLAELRAVGQTTRRSGLALHMDGARLFNAAVALGVSAETIAAEADTVTFCVSKGLGAPVGSVLCGPTEVIDRARRWRKMIGGGWREAGGLAAAGLWALEHGIGQLAVDHANARTLAEGLAEMDGLSVDLDRVQTNIVFFRPTAIPAADFAESCRQRGVLGAAGRDGRIRFVTHLGVEAADIQYALQVCGEVLGQPAAV</sequence>